<dbReference type="Proteomes" id="UP000007886">
    <property type="component" value="Chromosome"/>
</dbReference>
<accession>A0AAI8MJP0</accession>
<name>A0AAI8MJP0_9BRAD</name>
<reference evidence="1 2" key="1">
    <citation type="journal article" date="2012" name="Microbes Environ.">
        <title>Complete genome sequence of Bradyrhizobium sp. S23321: insights into symbiosis evolution in soil oligotrophs.</title>
        <authorList>
            <person name="Okubo T."/>
            <person name="Tsukui T."/>
            <person name="Maita H."/>
            <person name="Okamoto S."/>
            <person name="Oshima K."/>
            <person name="Fujisawa T."/>
            <person name="Saito A."/>
            <person name="Futamata H."/>
            <person name="Hattori R."/>
            <person name="Shimomura Y."/>
            <person name="Haruta S."/>
            <person name="Morimoto S."/>
            <person name="Wang Y."/>
            <person name="Sakai Y."/>
            <person name="Hattori M."/>
            <person name="Aizawa S."/>
            <person name="Nagashima K.V.P."/>
            <person name="Masuda S."/>
            <person name="Hattori T."/>
            <person name="Yamashita A."/>
            <person name="Bao Z."/>
            <person name="Hayatsu M."/>
            <person name="Kajiya-Kanegae H."/>
            <person name="Yoshinaga I."/>
            <person name="Sakamoto K."/>
            <person name="Toyota K."/>
            <person name="Nakao M."/>
            <person name="Kohara M."/>
            <person name="Anda M."/>
            <person name="Niwa R."/>
            <person name="Jung-Hwan P."/>
            <person name="Sameshima-Saito R."/>
            <person name="Tokuda S."/>
            <person name="Yamamoto S."/>
            <person name="Yamamoto S."/>
            <person name="Yokoyama T."/>
            <person name="Akutsu T."/>
            <person name="Nakamura Y."/>
            <person name="Nakahira-Yanaka Y."/>
            <person name="Takada Hoshino Y."/>
            <person name="Hirakawa H."/>
            <person name="Mitsui H."/>
            <person name="Terasawa K."/>
            <person name="Itakura M."/>
            <person name="Sato S."/>
            <person name="Ikeda-Ohtsubo W."/>
            <person name="Sakakura N."/>
            <person name="Kaminuma E."/>
            <person name="Minamisawa K."/>
        </authorList>
    </citation>
    <scope>NUCLEOTIDE SEQUENCE [LARGE SCALE GENOMIC DNA]</scope>
    <source>
        <strain evidence="1 2">S23321</strain>
    </source>
</reference>
<dbReference type="RefSeq" id="WP_015688953.1">
    <property type="nucleotide sequence ID" value="NC_017082.1"/>
</dbReference>
<gene>
    <name evidence="1" type="ORF">S23_65160</name>
</gene>
<sequence>MPTFRQVDEYTPPVALHPTQGAVDVLKLDWHPPAQLLVSRWSLASFAASDIDAADTAAIVVDVRDPVLRPAM</sequence>
<protein>
    <submittedName>
        <fullName evidence="1">Uncharacterized protein</fullName>
    </submittedName>
</protein>
<evidence type="ECO:0000313" key="2">
    <source>
        <dbReference type="Proteomes" id="UP000007886"/>
    </source>
</evidence>
<dbReference type="EMBL" id="AP012279">
    <property type="protein sequence ID" value="BAL79697.1"/>
    <property type="molecule type" value="Genomic_DNA"/>
</dbReference>
<organism evidence="1 2">
    <name type="scientific">Bradyrhizobium cosmicum</name>
    <dbReference type="NCBI Taxonomy" id="1404864"/>
    <lineage>
        <taxon>Bacteria</taxon>
        <taxon>Pseudomonadati</taxon>
        <taxon>Pseudomonadota</taxon>
        <taxon>Alphaproteobacteria</taxon>
        <taxon>Hyphomicrobiales</taxon>
        <taxon>Nitrobacteraceae</taxon>
        <taxon>Bradyrhizobium</taxon>
    </lineage>
</organism>
<dbReference type="AlphaFoldDB" id="A0AAI8MJP0"/>
<evidence type="ECO:0000313" key="1">
    <source>
        <dbReference type="EMBL" id="BAL79697.1"/>
    </source>
</evidence>
<dbReference type="KEGG" id="brs:S23_65160"/>
<keyword evidence="2" id="KW-1185">Reference proteome</keyword>
<proteinExistence type="predicted"/>